<keyword evidence="3" id="KW-1185">Reference proteome</keyword>
<name>A0ABN2RM85_9MICO</name>
<dbReference type="EMBL" id="BAAAPU010000003">
    <property type="protein sequence ID" value="GAA1971545.1"/>
    <property type="molecule type" value="Genomic_DNA"/>
</dbReference>
<gene>
    <name evidence="2" type="ORF">GCM10009817_09430</name>
</gene>
<evidence type="ECO:0000256" key="1">
    <source>
        <dbReference type="SAM" id="MobiDB-lite"/>
    </source>
</evidence>
<proteinExistence type="predicted"/>
<dbReference type="InterPro" id="IPR029058">
    <property type="entry name" value="AB_hydrolase_fold"/>
</dbReference>
<organism evidence="2 3">
    <name type="scientific">Terrabacter lapilli</name>
    <dbReference type="NCBI Taxonomy" id="436231"/>
    <lineage>
        <taxon>Bacteria</taxon>
        <taxon>Bacillati</taxon>
        <taxon>Actinomycetota</taxon>
        <taxon>Actinomycetes</taxon>
        <taxon>Micrococcales</taxon>
        <taxon>Intrasporangiaceae</taxon>
        <taxon>Terrabacter</taxon>
    </lineage>
</organism>
<evidence type="ECO:0000313" key="3">
    <source>
        <dbReference type="Proteomes" id="UP001500013"/>
    </source>
</evidence>
<dbReference type="Gene3D" id="3.40.50.1820">
    <property type="entry name" value="alpha/beta hydrolase"/>
    <property type="match status" value="1"/>
</dbReference>
<dbReference type="Proteomes" id="UP001500013">
    <property type="component" value="Unassembled WGS sequence"/>
</dbReference>
<evidence type="ECO:0000313" key="2">
    <source>
        <dbReference type="EMBL" id="GAA1971545.1"/>
    </source>
</evidence>
<dbReference type="SUPFAM" id="SSF53474">
    <property type="entry name" value="alpha/beta-Hydrolases"/>
    <property type="match status" value="1"/>
</dbReference>
<protein>
    <recommendedName>
        <fullName evidence="4">Dienelactone hydrolase</fullName>
    </recommendedName>
</protein>
<feature type="region of interest" description="Disordered" evidence="1">
    <location>
        <begin position="1"/>
        <end position="22"/>
    </location>
</feature>
<reference evidence="2 3" key="1">
    <citation type="journal article" date="2019" name="Int. J. Syst. Evol. Microbiol.">
        <title>The Global Catalogue of Microorganisms (GCM) 10K type strain sequencing project: providing services to taxonomists for standard genome sequencing and annotation.</title>
        <authorList>
            <consortium name="The Broad Institute Genomics Platform"/>
            <consortium name="The Broad Institute Genome Sequencing Center for Infectious Disease"/>
            <person name="Wu L."/>
            <person name="Ma J."/>
        </authorList>
    </citation>
    <scope>NUCLEOTIDE SEQUENCE [LARGE SCALE GENOMIC DNA]</scope>
    <source>
        <strain evidence="2 3">JCM 15628</strain>
    </source>
</reference>
<evidence type="ECO:0008006" key="4">
    <source>
        <dbReference type="Google" id="ProtNLM"/>
    </source>
</evidence>
<accession>A0ABN2RM85</accession>
<sequence>MVRDDGGLGVVGSTAMSSDTPGLPPHLRPFVLPYEEVEPIRSGNLDLYLPTSTPAPAVLMVHGGPVPRQREVRPPQWPAFRGYGALLAQAGFVCGMFEHGFVDDESFPAAQENIRNTAEALRADPRVDPERFGMWFVSAGGLFMGSVLADPSAWGVAAVAGTYAAPDDPDLEDPELLRATSTAELSDVPLLLVRPENDFEWIATASTELLERCASQRRAVEVLEVPGGHHGFETVDDTEEARDAIQRSIAWWGDALG</sequence>
<comment type="caution">
    <text evidence="2">The sequence shown here is derived from an EMBL/GenBank/DDBJ whole genome shotgun (WGS) entry which is preliminary data.</text>
</comment>